<protein>
    <submittedName>
        <fullName evidence="6">Arylsulfatase</fullName>
        <ecNumber evidence="6">3.1.6.1</ecNumber>
    </submittedName>
</protein>
<dbReference type="GO" id="GO:0004065">
    <property type="term" value="F:arylsulfatase activity"/>
    <property type="evidence" value="ECO:0007669"/>
    <property type="project" value="UniProtKB-EC"/>
</dbReference>
<gene>
    <name evidence="6" type="primary">atsA_29</name>
    <name evidence="6" type="ORF">V144x_24450</name>
</gene>
<dbReference type="KEGG" id="gaw:V144x_24450"/>
<keyword evidence="4" id="KW-0106">Calcium</keyword>
<evidence type="ECO:0000313" key="7">
    <source>
        <dbReference type="Proteomes" id="UP000318704"/>
    </source>
</evidence>
<dbReference type="SUPFAM" id="SSF53649">
    <property type="entry name" value="Alkaline phosphatase-like"/>
    <property type="match status" value="1"/>
</dbReference>
<name>A0A517VVC8_9PLAN</name>
<dbReference type="InterPro" id="IPR050738">
    <property type="entry name" value="Sulfatase"/>
</dbReference>
<dbReference type="PROSITE" id="PS00523">
    <property type="entry name" value="SULFATASE_1"/>
    <property type="match status" value="1"/>
</dbReference>
<dbReference type="Pfam" id="PF00884">
    <property type="entry name" value="Sulfatase"/>
    <property type="match status" value="1"/>
</dbReference>
<accession>A0A517VVC8</accession>
<comment type="similarity">
    <text evidence="1">Belongs to the sulfatase family.</text>
</comment>
<evidence type="ECO:0000256" key="3">
    <source>
        <dbReference type="ARBA" id="ARBA00022801"/>
    </source>
</evidence>
<dbReference type="Proteomes" id="UP000318704">
    <property type="component" value="Chromosome"/>
</dbReference>
<dbReference type="EMBL" id="CP037920">
    <property type="protein sequence ID" value="QDT96974.1"/>
    <property type="molecule type" value="Genomic_DNA"/>
</dbReference>
<keyword evidence="3 6" id="KW-0378">Hydrolase</keyword>
<dbReference type="FunFam" id="3.40.720.10:FF:000070">
    <property type="entry name" value="Arylsulfatase A"/>
    <property type="match status" value="1"/>
</dbReference>
<evidence type="ECO:0000259" key="5">
    <source>
        <dbReference type="Pfam" id="PF00884"/>
    </source>
</evidence>
<sequence>MQLSFFNNKFIQQLFMISGTVLALGDCFSVQAEILQSERPNVILILSDDQGYGDVGFHGNTNLKTPHLDQMAAKGVELSRFYCSPVCAPTRASLMTGRYYYRTGVIHTSRGGAKMHGDEVTMAELLKDAGYKTGIFGKWHLGDNFPMRPQDQGFEESLIHKSGGIGQSPDKPNSYFNSWLWKNGTQQKVVGYCTDVFFKAAIDFIDREKTGPKPFFVYLPTNAPHTPLEVSPSYWRPYQKAGLNETTAKVYGMISNLDDNLGKLIAYLKRSHLLDTTIVLFIGDNGPQQKRFNAGLRGRKSSTYEGGIRVPFLASWPGRFQEGMKSDQIAAHIDVLPTLLALTKTPLPETLKLDGIDLSSLLLNKSKALPKRSLFFQVHRGLTPQQYQNSAVVSSRFKLVGYPGTFGNENLMRSNEPTLELYDILIDPGEKNNLIQTKTKIAQQLRQQYESWFLSMRQSRNFEPGLIIVNQEKESPCVLCRYQDGNYFQGRSQGWMVKITHSGLYKIQIDKGQVQKSGKLIVNWQGRQTHEYLKQSESMADFELSEGTGLLDIWFQVEGEDRSHPTENGTVGDVILKRLD</sequence>
<proteinExistence type="inferred from homology"/>
<organism evidence="6 7">
    <name type="scientific">Gimesia aquarii</name>
    <dbReference type="NCBI Taxonomy" id="2527964"/>
    <lineage>
        <taxon>Bacteria</taxon>
        <taxon>Pseudomonadati</taxon>
        <taxon>Planctomycetota</taxon>
        <taxon>Planctomycetia</taxon>
        <taxon>Planctomycetales</taxon>
        <taxon>Planctomycetaceae</taxon>
        <taxon>Gimesia</taxon>
    </lineage>
</organism>
<evidence type="ECO:0000256" key="4">
    <source>
        <dbReference type="ARBA" id="ARBA00022837"/>
    </source>
</evidence>
<dbReference type="InterPro" id="IPR017850">
    <property type="entry name" value="Alkaline_phosphatase_core_sf"/>
</dbReference>
<dbReference type="PANTHER" id="PTHR42693">
    <property type="entry name" value="ARYLSULFATASE FAMILY MEMBER"/>
    <property type="match status" value="1"/>
</dbReference>
<keyword evidence="2" id="KW-0479">Metal-binding</keyword>
<dbReference type="AlphaFoldDB" id="A0A517VVC8"/>
<reference evidence="6 7" key="1">
    <citation type="submission" date="2019-03" db="EMBL/GenBank/DDBJ databases">
        <title>Deep-cultivation of Planctomycetes and their phenomic and genomic characterization uncovers novel biology.</title>
        <authorList>
            <person name="Wiegand S."/>
            <person name="Jogler M."/>
            <person name="Boedeker C."/>
            <person name="Pinto D."/>
            <person name="Vollmers J."/>
            <person name="Rivas-Marin E."/>
            <person name="Kohn T."/>
            <person name="Peeters S.H."/>
            <person name="Heuer A."/>
            <person name="Rast P."/>
            <person name="Oberbeckmann S."/>
            <person name="Bunk B."/>
            <person name="Jeske O."/>
            <person name="Meyerdierks A."/>
            <person name="Storesund J.E."/>
            <person name="Kallscheuer N."/>
            <person name="Luecker S."/>
            <person name="Lage O.M."/>
            <person name="Pohl T."/>
            <person name="Merkel B.J."/>
            <person name="Hornburger P."/>
            <person name="Mueller R.-W."/>
            <person name="Bruemmer F."/>
            <person name="Labrenz M."/>
            <person name="Spormann A.M."/>
            <person name="Op den Camp H."/>
            <person name="Overmann J."/>
            <person name="Amann R."/>
            <person name="Jetten M.S.M."/>
            <person name="Mascher T."/>
            <person name="Medema M.H."/>
            <person name="Devos D.P."/>
            <person name="Kaster A.-K."/>
            <person name="Ovreas L."/>
            <person name="Rohde M."/>
            <person name="Galperin M.Y."/>
            <person name="Jogler C."/>
        </authorList>
    </citation>
    <scope>NUCLEOTIDE SEQUENCE [LARGE SCALE GENOMIC DNA]</scope>
    <source>
        <strain evidence="6 7">V144</strain>
    </source>
</reference>
<dbReference type="PANTHER" id="PTHR42693:SF53">
    <property type="entry name" value="ENDO-4-O-SULFATASE"/>
    <property type="match status" value="1"/>
</dbReference>
<dbReference type="EC" id="3.1.6.1" evidence="6"/>
<evidence type="ECO:0000256" key="2">
    <source>
        <dbReference type="ARBA" id="ARBA00022723"/>
    </source>
</evidence>
<evidence type="ECO:0000256" key="1">
    <source>
        <dbReference type="ARBA" id="ARBA00008779"/>
    </source>
</evidence>
<dbReference type="GO" id="GO:0046872">
    <property type="term" value="F:metal ion binding"/>
    <property type="evidence" value="ECO:0007669"/>
    <property type="project" value="UniProtKB-KW"/>
</dbReference>
<dbReference type="InterPro" id="IPR024607">
    <property type="entry name" value="Sulfatase_CS"/>
</dbReference>
<dbReference type="Gene3D" id="3.30.1120.10">
    <property type="match status" value="1"/>
</dbReference>
<dbReference type="RefSeq" id="WP_144985362.1">
    <property type="nucleotide sequence ID" value="NZ_CP037920.1"/>
</dbReference>
<evidence type="ECO:0000313" key="6">
    <source>
        <dbReference type="EMBL" id="QDT96974.1"/>
    </source>
</evidence>
<dbReference type="CDD" id="cd16146">
    <property type="entry name" value="ARS_like"/>
    <property type="match status" value="1"/>
</dbReference>
<dbReference type="Gene3D" id="3.40.720.10">
    <property type="entry name" value="Alkaline Phosphatase, subunit A"/>
    <property type="match status" value="1"/>
</dbReference>
<feature type="domain" description="Sulfatase N-terminal" evidence="5">
    <location>
        <begin position="40"/>
        <end position="343"/>
    </location>
</feature>
<dbReference type="InterPro" id="IPR000917">
    <property type="entry name" value="Sulfatase_N"/>
</dbReference>